<evidence type="ECO:0000313" key="3">
    <source>
        <dbReference type="Proteomes" id="UP001055219"/>
    </source>
</evidence>
<feature type="region of interest" description="Disordered" evidence="1">
    <location>
        <begin position="48"/>
        <end position="83"/>
    </location>
</feature>
<gene>
    <name evidence="2" type="ORF">J7T54_006376</name>
</gene>
<evidence type="ECO:0000256" key="1">
    <source>
        <dbReference type="SAM" id="MobiDB-lite"/>
    </source>
</evidence>
<accession>A0A9P9Y6D4</accession>
<name>A0A9P9Y6D4_9HYPO</name>
<dbReference type="Proteomes" id="UP001055219">
    <property type="component" value="Unassembled WGS sequence"/>
</dbReference>
<dbReference type="RefSeq" id="XP_051365187.1">
    <property type="nucleotide sequence ID" value="XM_051502800.1"/>
</dbReference>
<dbReference type="OrthoDB" id="5397183at2759"/>
<feature type="compositionally biased region" description="Polar residues" evidence="1">
    <location>
        <begin position="74"/>
        <end position="83"/>
    </location>
</feature>
<organism evidence="2 3">
    <name type="scientific">Emericellopsis cladophorae</name>
    <dbReference type="NCBI Taxonomy" id="2686198"/>
    <lineage>
        <taxon>Eukaryota</taxon>
        <taxon>Fungi</taxon>
        <taxon>Dikarya</taxon>
        <taxon>Ascomycota</taxon>
        <taxon>Pezizomycotina</taxon>
        <taxon>Sordariomycetes</taxon>
        <taxon>Hypocreomycetidae</taxon>
        <taxon>Hypocreales</taxon>
        <taxon>Bionectriaceae</taxon>
        <taxon>Emericellopsis</taxon>
    </lineage>
</organism>
<feature type="region of interest" description="Disordered" evidence="1">
    <location>
        <begin position="117"/>
        <end position="141"/>
    </location>
</feature>
<reference evidence="2" key="2">
    <citation type="submission" date="2022-07" db="EMBL/GenBank/DDBJ databases">
        <authorList>
            <person name="Goncalves M.F.M."/>
            <person name="Hilario S."/>
            <person name="Van De Peer Y."/>
            <person name="Esteves A.C."/>
            <person name="Alves A."/>
        </authorList>
    </citation>
    <scope>NUCLEOTIDE SEQUENCE</scope>
    <source>
        <strain evidence="2">MUM 19.33</strain>
    </source>
</reference>
<keyword evidence="3" id="KW-1185">Reference proteome</keyword>
<reference evidence="2" key="1">
    <citation type="journal article" date="2021" name="J Fungi (Basel)">
        <title>Genomic and Metabolomic Analyses of the Marine Fungus Emericellopsis cladophorae: Insights into Saltwater Adaptability Mechanisms and Its Biosynthetic Potential.</title>
        <authorList>
            <person name="Goncalves M.F.M."/>
            <person name="Hilario S."/>
            <person name="Van de Peer Y."/>
            <person name="Esteves A.C."/>
            <person name="Alves A."/>
        </authorList>
    </citation>
    <scope>NUCLEOTIDE SEQUENCE</scope>
    <source>
        <strain evidence="2">MUM 19.33</strain>
    </source>
</reference>
<comment type="caution">
    <text evidence="2">The sequence shown here is derived from an EMBL/GenBank/DDBJ whole genome shotgun (WGS) entry which is preliminary data.</text>
</comment>
<protein>
    <submittedName>
        <fullName evidence="2">Uncharacterized protein</fullName>
    </submittedName>
</protein>
<dbReference type="GeneID" id="75832854"/>
<dbReference type="EMBL" id="JAGIXG020000004">
    <property type="protein sequence ID" value="KAI6784331.1"/>
    <property type="molecule type" value="Genomic_DNA"/>
</dbReference>
<proteinExistence type="predicted"/>
<evidence type="ECO:0000313" key="2">
    <source>
        <dbReference type="EMBL" id="KAI6784331.1"/>
    </source>
</evidence>
<dbReference type="AlphaFoldDB" id="A0A9P9Y6D4"/>
<sequence>MNEFGLDSVEEDDEDPFWDLTAPSSGGTLDFCGDIPDDDLDAILQTGRPVSTSKNNRRDREQGISFLDTFRPVTPSQTQGRLNGSSTQLLDQEVTDAELVDMDEMIDLDAFSMTPGLTHKSSEAQTGDKGPSAFLPSQSSDSTIPQFDWTLEPSRTCFQLADLKILRESKQFGSSPATVFELFARVVHSARENFGHRQYFQFQDLLRAEPPYATGVLAGWEAGGPLDIMAQDFREIPPAGRKCYCRCRLTREKRSPFGWALAIVDVQEATWAKIRPVMAALGKAHLLERAALG</sequence>